<protein>
    <submittedName>
        <fullName evidence="1">Uncharacterized protein</fullName>
    </submittedName>
</protein>
<comment type="caution">
    <text evidence="1">The sequence shown here is derived from an EMBL/GenBank/DDBJ whole genome shotgun (WGS) entry which is preliminary data.</text>
</comment>
<dbReference type="EMBL" id="JBHSHP010000059">
    <property type="protein sequence ID" value="MFC4756330.1"/>
    <property type="molecule type" value="Genomic_DNA"/>
</dbReference>
<name>A0ABV9PVI4_9ACTN</name>
<proteinExistence type="predicted"/>
<keyword evidence="2" id="KW-1185">Reference proteome</keyword>
<gene>
    <name evidence="1" type="ORF">ACFO7U_16270</name>
</gene>
<evidence type="ECO:0000313" key="2">
    <source>
        <dbReference type="Proteomes" id="UP001595836"/>
    </source>
</evidence>
<dbReference type="RefSeq" id="WP_344993535.1">
    <property type="nucleotide sequence ID" value="NZ_BAABCD010000021.1"/>
</dbReference>
<reference evidence="2" key="1">
    <citation type="journal article" date="2019" name="Int. J. Syst. Evol. Microbiol.">
        <title>The Global Catalogue of Microorganisms (GCM) 10K type strain sequencing project: providing services to taxonomists for standard genome sequencing and annotation.</title>
        <authorList>
            <consortium name="The Broad Institute Genomics Platform"/>
            <consortium name="The Broad Institute Genome Sequencing Center for Infectious Disease"/>
            <person name="Wu L."/>
            <person name="Ma J."/>
        </authorList>
    </citation>
    <scope>NUCLEOTIDE SEQUENCE [LARGE SCALE GENOMIC DNA]</scope>
    <source>
        <strain evidence="2">JCM 11882</strain>
    </source>
</reference>
<dbReference type="Proteomes" id="UP001595836">
    <property type="component" value="Unassembled WGS sequence"/>
</dbReference>
<sequence length="146" mass="15555">MRFEELPENWNTMPLDDGPLAAGVIDLVVGYRDRLRNSLLILPCDEYDVGLPAPLLAADADWSEPACDRQESMKILPEIPAPGFVIALSARHRLPDPLVRGWLRSVEDTLDASGQSLLAFGVASLGGVEIVGGRAAHNGSLGAKAG</sequence>
<evidence type="ECO:0000313" key="1">
    <source>
        <dbReference type="EMBL" id="MFC4756330.1"/>
    </source>
</evidence>
<organism evidence="1 2">
    <name type="scientific">Dietzia aurantiaca</name>
    <dbReference type="NCBI Taxonomy" id="983873"/>
    <lineage>
        <taxon>Bacteria</taxon>
        <taxon>Bacillati</taxon>
        <taxon>Actinomycetota</taxon>
        <taxon>Actinomycetes</taxon>
        <taxon>Mycobacteriales</taxon>
        <taxon>Dietziaceae</taxon>
        <taxon>Dietzia</taxon>
    </lineage>
</organism>
<accession>A0ABV9PVI4</accession>